<feature type="transmembrane region" description="Helical" evidence="1">
    <location>
        <begin position="5"/>
        <end position="23"/>
    </location>
</feature>
<feature type="transmembrane region" description="Helical" evidence="1">
    <location>
        <begin position="75"/>
        <end position="95"/>
    </location>
</feature>
<evidence type="ECO:0000259" key="2">
    <source>
        <dbReference type="Pfam" id="PF18902"/>
    </source>
</evidence>
<reference evidence="3 4" key="1">
    <citation type="submission" date="2021-04" db="EMBL/GenBank/DDBJ databases">
        <title>Metabacillus sp. strain KIGAM252 whole genome sequence.</title>
        <authorList>
            <person name="Seo M.-J."/>
            <person name="Cho E.-S."/>
            <person name="Hwang C.Y."/>
            <person name="Yoon D.J."/>
        </authorList>
    </citation>
    <scope>NUCLEOTIDE SEQUENCE [LARGE SCALE GENOMIC DNA]</scope>
    <source>
        <strain evidence="3 4">KIGAM252</strain>
    </source>
</reference>
<dbReference type="Proteomes" id="UP000682403">
    <property type="component" value="Unassembled WGS sequence"/>
</dbReference>
<keyword evidence="1" id="KW-1133">Transmembrane helix</keyword>
<comment type="caution">
    <text evidence="3">The sequence shown here is derived from an EMBL/GenBank/DDBJ whole genome shotgun (WGS) entry which is preliminary data.</text>
</comment>
<proteinExistence type="predicted"/>
<evidence type="ECO:0000313" key="3">
    <source>
        <dbReference type="EMBL" id="MBS2969624.1"/>
    </source>
</evidence>
<protein>
    <recommendedName>
        <fullName evidence="2">DUF5658 domain-containing protein</fullName>
    </recommendedName>
</protein>
<keyword evidence="1" id="KW-0812">Transmembrane</keyword>
<dbReference type="RefSeq" id="WP_211559135.1">
    <property type="nucleotide sequence ID" value="NZ_JAGVRK010000001.1"/>
</dbReference>
<keyword evidence="1" id="KW-0472">Membrane</keyword>
<feature type="transmembrane region" description="Helical" evidence="1">
    <location>
        <begin position="43"/>
        <end position="63"/>
    </location>
</feature>
<gene>
    <name evidence="3" type="ORF">J9317_12695</name>
</gene>
<evidence type="ECO:0000256" key="1">
    <source>
        <dbReference type="SAM" id="Phobius"/>
    </source>
</evidence>
<organism evidence="3 4">
    <name type="scientific">Metabacillus flavus</name>
    <dbReference type="NCBI Taxonomy" id="2823519"/>
    <lineage>
        <taxon>Bacteria</taxon>
        <taxon>Bacillati</taxon>
        <taxon>Bacillota</taxon>
        <taxon>Bacilli</taxon>
        <taxon>Bacillales</taxon>
        <taxon>Bacillaceae</taxon>
        <taxon>Metabacillus</taxon>
    </lineage>
</organism>
<feature type="domain" description="DUF5658" evidence="2">
    <location>
        <begin position="6"/>
        <end position="95"/>
    </location>
</feature>
<evidence type="ECO:0000313" key="4">
    <source>
        <dbReference type="Proteomes" id="UP000682403"/>
    </source>
</evidence>
<accession>A0ABS5LFW9</accession>
<dbReference type="EMBL" id="JAGVRK010000001">
    <property type="protein sequence ID" value="MBS2969624.1"/>
    <property type="molecule type" value="Genomic_DNA"/>
</dbReference>
<keyword evidence="4" id="KW-1185">Reference proteome</keyword>
<name>A0ABS5LFW9_9BACI</name>
<dbReference type="Pfam" id="PF18902">
    <property type="entry name" value="DUF5658"/>
    <property type="match status" value="1"/>
</dbReference>
<dbReference type="InterPro" id="IPR043717">
    <property type="entry name" value="DUF5658"/>
</dbReference>
<sequence length="99" mass="11180">MKTAFIYLAIVNAIDLFITLAGLELGFIKEANPLMKSLYEWTPVAFIGVKLMFSLLMLCMVFLIPLKTTKILKGVTFAACILYTFVMVLHSTWIFHATI</sequence>